<evidence type="ECO:0000313" key="2">
    <source>
        <dbReference type="Proteomes" id="UP000192520"/>
    </source>
</evidence>
<dbReference type="STRING" id="1968527.B5M47_02925"/>
<evidence type="ECO:0000313" key="1">
    <source>
        <dbReference type="EMBL" id="OQX50828.1"/>
    </source>
</evidence>
<dbReference type="EMBL" id="MZGJ01000017">
    <property type="protein sequence ID" value="OQX50828.1"/>
    <property type="molecule type" value="Genomic_DNA"/>
</dbReference>
<comment type="caution">
    <text evidence="1">The sequence shown here is derived from an EMBL/GenBank/DDBJ whole genome shotgun (WGS) entry which is preliminary data.</text>
</comment>
<proteinExistence type="predicted"/>
<accession>A0A1W9NXI5</accession>
<evidence type="ECO:0008006" key="3">
    <source>
        <dbReference type="Google" id="ProtNLM"/>
    </source>
</evidence>
<gene>
    <name evidence="1" type="ORF">B5M47_02925</name>
</gene>
<protein>
    <recommendedName>
        <fullName evidence="3">AbiEi antitoxin C-terminal domain-containing protein</fullName>
    </recommendedName>
</protein>
<dbReference type="AlphaFoldDB" id="A0A1W9NXI5"/>
<name>A0A1W9NXI5_UNCC3</name>
<reference evidence="2" key="1">
    <citation type="submission" date="2017-03" db="EMBL/GenBank/DDBJ databases">
        <title>Novel pathways for hydrocarbon cycling and metabolic interdependencies in hydrothermal sediment communities.</title>
        <authorList>
            <person name="Dombrowski N."/>
            <person name="Seitz K."/>
            <person name="Teske A."/>
            <person name="Baker B."/>
        </authorList>
    </citation>
    <scope>NUCLEOTIDE SEQUENCE [LARGE SCALE GENOMIC DNA]</scope>
</reference>
<dbReference type="Proteomes" id="UP000192520">
    <property type="component" value="Unassembled WGS sequence"/>
</dbReference>
<sequence>MSTITLIKKLQSLDKGYFTMADMQKITDLPRDSLKVAINRLIEKEILTRIKRGVYQLGFSQVDVPKIANQLYYPSYLSFGSALSRYGVLSQVPYTQTFATTRRSKKMTLWETKVEFRQLRKDLFFGYRMEGGVYIAELEKALLDQLYMVSRGRGSLNIEELDLKEVDKELLKKYAQKFPAYIKKLLDKVEEYIGTTPITDERKERIVWQ</sequence>
<organism evidence="1 2">
    <name type="scientific">candidate division CPR3 bacterium 4484_211</name>
    <dbReference type="NCBI Taxonomy" id="1968527"/>
    <lineage>
        <taxon>Bacteria</taxon>
        <taxon>Bacteria division CPR3</taxon>
    </lineage>
</organism>